<keyword evidence="7" id="KW-0804">Transcription</keyword>
<feature type="domain" description="C2H2-type" evidence="11">
    <location>
        <begin position="207"/>
        <end position="234"/>
    </location>
</feature>
<keyword evidence="6" id="KW-0805">Transcription regulation</keyword>
<evidence type="ECO:0000256" key="9">
    <source>
        <dbReference type="PROSITE-ProRule" id="PRU00042"/>
    </source>
</evidence>
<keyword evidence="10" id="KW-0732">Signal</keyword>
<evidence type="ECO:0000259" key="11">
    <source>
        <dbReference type="PROSITE" id="PS50157"/>
    </source>
</evidence>
<dbReference type="InterPro" id="IPR013087">
    <property type="entry name" value="Znf_C2H2_type"/>
</dbReference>
<dbReference type="Proteomes" id="UP000694680">
    <property type="component" value="Chromosome 8"/>
</dbReference>
<keyword evidence="8" id="KW-0539">Nucleus</keyword>
<dbReference type="SMART" id="SM00355">
    <property type="entry name" value="ZnF_C2H2"/>
    <property type="match status" value="4"/>
</dbReference>
<dbReference type="FunFam" id="3.30.160.60:FF:002343">
    <property type="entry name" value="Zinc finger protein 33A"/>
    <property type="match status" value="1"/>
</dbReference>
<dbReference type="FunFam" id="3.30.160.60:FF:000495">
    <property type="entry name" value="zinc finger protein 668"/>
    <property type="match status" value="1"/>
</dbReference>
<reference evidence="12" key="3">
    <citation type="submission" date="2025-09" db="UniProtKB">
        <authorList>
            <consortium name="Ensembl"/>
        </authorList>
    </citation>
    <scope>IDENTIFICATION</scope>
</reference>
<dbReference type="PROSITE" id="PS00028">
    <property type="entry name" value="ZINC_FINGER_C2H2_1"/>
    <property type="match status" value="3"/>
</dbReference>
<evidence type="ECO:0000313" key="13">
    <source>
        <dbReference type="Proteomes" id="UP000694680"/>
    </source>
</evidence>
<dbReference type="SUPFAM" id="SSF57667">
    <property type="entry name" value="beta-beta-alpha zinc fingers"/>
    <property type="match status" value="2"/>
</dbReference>
<keyword evidence="3" id="KW-0677">Repeat</keyword>
<name>A0A8C5EI97_GOUWI</name>
<dbReference type="Pfam" id="PF13894">
    <property type="entry name" value="zf-C2H2_4"/>
    <property type="match status" value="2"/>
</dbReference>
<feature type="domain" description="C2H2-type" evidence="11">
    <location>
        <begin position="151"/>
        <end position="178"/>
    </location>
</feature>
<dbReference type="GO" id="GO:0000981">
    <property type="term" value="F:DNA-binding transcription factor activity, RNA polymerase II-specific"/>
    <property type="evidence" value="ECO:0007669"/>
    <property type="project" value="TreeGrafter"/>
</dbReference>
<feature type="signal peptide" evidence="10">
    <location>
        <begin position="1"/>
        <end position="32"/>
    </location>
</feature>
<evidence type="ECO:0000256" key="3">
    <source>
        <dbReference type="ARBA" id="ARBA00022737"/>
    </source>
</evidence>
<evidence type="ECO:0000313" key="12">
    <source>
        <dbReference type="Ensembl" id="ENSGWIP00000021170.1"/>
    </source>
</evidence>
<keyword evidence="5" id="KW-0862">Zinc</keyword>
<reference evidence="12" key="2">
    <citation type="submission" date="2025-08" db="UniProtKB">
        <authorList>
            <consortium name="Ensembl"/>
        </authorList>
    </citation>
    <scope>IDENTIFICATION</scope>
</reference>
<keyword evidence="4 9" id="KW-0863">Zinc-finger</keyword>
<feature type="chain" id="PRO_5034561772" description="C2H2-type domain-containing protein" evidence="10">
    <location>
        <begin position="33"/>
        <end position="278"/>
    </location>
</feature>
<dbReference type="Pfam" id="PF13465">
    <property type="entry name" value="zf-H2C2_2"/>
    <property type="match status" value="1"/>
</dbReference>
<dbReference type="Gene3D" id="3.30.160.60">
    <property type="entry name" value="Classic Zinc Finger"/>
    <property type="match status" value="4"/>
</dbReference>
<keyword evidence="2" id="KW-0479">Metal-binding</keyword>
<evidence type="ECO:0000256" key="6">
    <source>
        <dbReference type="ARBA" id="ARBA00023015"/>
    </source>
</evidence>
<sequence length="278" mass="30869">MSSLSDMLMMSWSVVVPLTCTCLLGSIRSSSGSLNPPQMPPVQQQILKPQIQFPVQSSTALEDSGEAPPPLVLTSSSIHLSVPAIKAEDEETALDRLNSHEDIVGLSPRMVMSSGPSEAQRCDHGDDHGFLLKLPLGDGVPRQTDQRRKPYACERCSKSFCQSADLRRHMRTHTGERPHPCTFCSKSFSQRGNLRRHLRIHTGERPYGCPQCGRTFSDGDTMKKHKRTHLHQRPHGCPQCGRTFSCSSGLRTHLRRTRCCGTDDPGPQRVKLRPVKGL</sequence>
<protein>
    <recommendedName>
        <fullName evidence="11">C2H2-type domain-containing protein</fullName>
    </recommendedName>
</protein>
<organism evidence="12 13">
    <name type="scientific">Gouania willdenowi</name>
    <name type="common">Blunt-snouted clingfish</name>
    <name type="synonym">Lepadogaster willdenowi</name>
    <dbReference type="NCBI Taxonomy" id="441366"/>
    <lineage>
        <taxon>Eukaryota</taxon>
        <taxon>Metazoa</taxon>
        <taxon>Chordata</taxon>
        <taxon>Craniata</taxon>
        <taxon>Vertebrata</taxon>
        <taxon>Euteleostomi</taxon>
        <taxon>Actinopterygii</taxon>
        <taxon>Neopterygii</taxon>
        <taxon>Teleostei</taxon>
        <taxon>Neoteleostei</taxon>
        <taxon>Acanthomorphata</taxon>
        <taxon>Ovalentaria</taxon>
        <taxon>Blenniimorphae</taxon>
        <taxon>Blenniiformes</taxon>
        <taxon>Gobiesocoidei</taxon>
        <taxon>Gobiesocidae</taxon>
        <taxon>Gobiesocinae</taxon>
        <taxon>Gouania</taxon>
    </lineage>
</organism>
<dbReference type="InterPro" id="IPR036236">
    <property type="entry name" value="Znf_C2H2_sf"/>
</dbReference>
<evidence type="ECO:0000256" key="2">
    <source>
        <dbReference type="ARBA" id="ARBA00022723"/>
    </source>
</evidence>
<dbReference type="FunFam" id="3.30.160.60:FF:000446">
    <property type="entry name" value="Zinc finger protein"/>
    <property type="match status" value="1"/>
</dbReference>
<dbReference type="Ensembl" id="ENSGWIT00000023228.1">
    <property type="protein sequence ID" value="ENSGWIP00000021170.1"/>
    <property type="gene ID" value="ENSGWIG00000011446.1"/>
</dbReference>
<dbReference type="PANTHER" id="PTHR24394">
    <property type="entry name" value="ZINC FINGER PROTEIN"/>
    <property type="match status" value="1"/>
</dbReference>
<dbReference type="FunFam" id="3.30.160.60:FF:002104">
    <property type="entry name" value="Si:ch211-266d19.4"/>
    <property type="match status" value="1"/>
</dbReference>
<evidence type="ECO:0000256" key="10">
    <source>
        <dbReference type="SAM" id="SignalP"/>
    </source>
</evidence>
<dbReference type="PROSITE" id="PS50157">
    <property type="entry name" value="ZINC_FINGER_C2H2_2"/>
    <property type="match status" value="4"/>
</dbReference>
<feature type="domain" description="C2H2-type" evidence="11">
    <location>
        <begin position="179"/>
        <end position="206"/>
    </location>
</feature>
<dbReference type="PANTHER" id="PTHR24394:SF44">
    <property type="entry name" value="ZINC FINGER PROTEIN 271-LIKE"/>
    <property type="match status" value="1"/>
</dbReference>
<proteinExistence type="predicted"/>
<dbReference type="GO" id="GO:0005634">
    <property type="term" value="C:nucleus"/>
    <property type="evidence" value="ECO:0007669"/>
    <property type="project" value="UniProtKB-SubCell"/>
</dbReference>
<dbReference type="AlphaFoldDB" id="A0A8C5EI97"/>
<reference evidence="12" key="1">
    <citation type="submission" date="2020-06" db="EMBL/GenBank/DDBJ databases">
        <authorList>
            <consortium name="Wellcome Sanger Institute Data Sharing"/>
        </authorList>
    </citation>
    <scope>NUCLEOTIDE SEQUENCE [LARGE SCALE GENOMIC DNA]</scope>
</reference>
<evidence type="ECO:0000256" key="5">
    <source>
        <dbReference type="ARBA" id="ARBA00022833"/>
    </source>
</evidence>
<feature type="domain" description="C2H2-type" evidence="11">
    <location>
        <begin position="235"/>
        <end position="255"/>
    </location>
</feature>
<accession>A0A8C5EI97</accession>
<evidence type="ECO:0000256" key="1">
    <source>
        <dbReference type="ARBA" id="ARBA00004123"/>
    </source>
</evidence>
<comment type="subcellular location">
    <subcellularLocation>
        <location evidence="1">Nucleus</location>
    </subcellularLocation>
</comment>
<evidence type="ECO:0000256" key="8">
    <source>
        <dbReference type="ARBA" id="ARBA00023242"/>
    </source>
</evidence>
<evidence type="ECO:0000256" key="7">
    <source>
        <dbReference type="ARBA" id="ARBA00023163"/>
    </source>
</evidence>
<keyword evidence="13" id="KW-1185">Reference proteome</keyword>
<evidence type="ECO:0000256" key="4">
    <source>
        <dbReference type="ARBA" id="ARBA00022771"/>
    </source>
</evidence>
<dbReference type="GO" id="GO:0008270">
    <property type="term" value="F:zinc ion binding"/>
    <property type="evidence" value="ECO:0007669"/>
    <property type="project" value="UniProtKB-KW"/>
</dbReference>